<reference evidence="1 2" key="1">
    <citation type="journal article" date="2011" name="J. Bacteriol.">
        <title>Complete Genome Sequence of the Aerobic Marine Methanotroph Methylomonas methanica MC09.</title>
        <authorList>
            <person name="Boden R."/>
            <person name="Cunliffe M."/>
            <person name="Scanlan J."/>
            <person name="Moussard H."/>
            <person name="Kits K.D."/>
            <person name="Klotz M.G."/>
            <person name="Jetten M.S."/>
            <person name="Vuilleumier S."/>
            <person name="Han J."/>
            <person name="Peters L."/>
            <person name="Mikhailova N."/>
            <person name="Teshima H."/>
            <person name="Tapia R."/>
            <person name="Kyrpides N."/>
            <person name="Ivanova N."/>
            <person name="Pagani I."/>
            <person name="Cheng J.F."/>
            <person name="Goodwin L."/>
            <person name="Han C."/>
            <person name="Hauser L."/>
            <person name="Land M.L."/>
            <person name="Lapidus A."/>
            <person name="Lucas S."/>
            <person name="Pitluck S."/>
            <person name="Woyke T."/>
            <person name="Stein L."/>
            <person name="Murrell J.C."/>
        </authorList>
    </citation>
    <scope>NUCLEOTIDE SEQUENCE [LARGE SCALE GENOMIC DNA]</scope>
    <source>
        <strain evidence="1 2">MC09</strain>
    </source>
</reference>
<dbReference type="KEGG" id="mmt:Metme_2256"/>
<keyword evidence="2" id="KW-1185">Reference proteome</keyword>
<reference key="2">
    <citation type="submission" date="2011-05" db="EMBL/GenBank/DDBJ databases">
        <title>Complete genome sequence of the aerobic marine methanotroph Methylomonas methanica MC09.</title>
        <authorList>
            <person name="Boden R."/>
            <person name="Cunliffe M."/>
            <person name="Scanlan J."/>
            <person name="Moussard H."/>
            <person name="Kits K.D."/>
            <person name="Klotz M."/>
            <person name="Jetten M."/>
            <person name="Vuilleumier S."/>
            <person name="Han J."/>
            <person name="Peters L."/>
            <person name="Mikhailova N."/>
            <person name="Teshima H."/>
            <person name="Tapia R."/>
            <person name="Kyrpides N."/>
            <person name="Ivanova N."/>
            <person name="Pagani I."/>
            <person name="Cheng J.-F."/>
            <person name="Goodwin L."/>
            <person name="Han C."/>
            <person name="Hauser L."/>
            <person name="Land M."/>
            <person name="Lapidus A."/>
            <person name="Lucas S."/>
            <person name="Pitluck S."/>
            <person name="Woyke T."/>
            <person name="Stein L.Y."/>
            <person name="Murrell C."/>
        </authorList>
    </citation>
    <scope>NUCLEOTIDE SEQUENCE</scope>
    <source>
        <strain>MC09</strain>
    </source>
</reference>
<dbReference type="Proteomes" id="UP000008888">
    <property type="component" value="Chromosome"/>
</dbReference>
<organism evidence="1 2">
    <name type="scientific">Methylomonas methanica (strain DSM 25384 / MC09)</name>
    <dbReference type="NCBI Taxonomy" id="857087"/>
    <lineage>
        <taxon>Bacteria</taxon>
        <taxon>Pseudomonadati</taxon>
        <taxon>Pseudomonadota</taxon>
        <taxon>Gammaproteobacteria</taxon>
        <taxon>Methylococcales</taxon>
        <taxon>Methylococcaceae</taxon>
        <taxon>Methylomonas</taxon>
    </lineage>
</organism>
<dbReference type="EMBL" id="CP002738">
    <property type="protein sequence ID" value="AEG00660.1"/>
    <property type="molecule type" value="Genomic_DNA"/>
</dbReference>
<gene>
    <name evidence="1" type="ordered locus">Metme_2256</name>
</gene>
<dbReference type="HOGENOM" id="CLU_1293136_0_0_6"/>
<name>G0A7J0_METMM</name>
<evidence type="ECO:0000313" key="2">
    <source>
        <dbReference type="Proteomes" id="UP000008888"/>
    </source>
</evidence>
<evidence type="ECO:0000313" key="1">
    <source>
        <dbReference type="EMBL" id="AEG00660.1"/>
    </source>
</evidence>
<protein>
    <submittedName>
        <fullName evidence="1">Uncharacterized protein</fullName>
    </submittedName>
</protein>
<dbReference type="AlphaFoldDB" id="G0A7J0"/>
<dbReference type="STRING" id="857087.Metme_2256"/>
<reference evidence="2" key="3">
    <citation type="submission" date="2011-05" db="EMBL/GenBank/DDBJ databases">
        <title>Complete sequence of Methylomonas methanica MC09.</title>
        <authorList>
            <consortium name="US DOE Joint Genome Institute"/>
            <person name="Lucas S."/>
            <person name="Han J."/>
            <person name="Lapidus A."/>
            <person name="Cheng J.-F."/>
            <person name="Goodwin L."/>
            <person name="Pitluck S."/>
            <person name="Peters L."/>
            <person name="Mikhailova N."/>
            <person name="Teshima H."/>
            <person name="Han C."/>
            <person name="Tapia R."/>
            <person name="Land M."/>
            <person name="Hauser L."/>
            <person name="Kyrpides N."/>
            <person name="Ivanova N."/>
            <person name="Pagani I."/>
            <person name="Stein L."/>
            <person name="Woyke T."/>
        </authorList>
    </citation>
    <scope>NUCLEOTIDE SEQUENCE [LARGE SCALE GENOMIC DNA]</scope>
    <source>
        <strain evidence="2">MC09</strain>
    </source>
</reference>
<dbReference type="RefSeq" id="WP_013818901.1">
    <property type="nucleotide sequence ID" value="NC_015572.1"/>
</dbReference>
<sequence>MKKYVEVSIRSHFSEHSGLLWAIKSFCDESSDFEYLEPQSTDYSIATGVASCAVLDKTSHHHPAIAITHKSGNTFYIVNIVPRDSPRIPLSDYNKLSVKFAKGFSAYSKARNLPLTVRKTSEVVTLSSIIRGKKSREVFERYLNLFPTSYHRCDIDRLDTFTCYYSRHSKTNIDLDLLKRWLITAKGWSTKDAEWCVNRIDIGLDILRVNRDL</sequence>
<accession>G0A7J0</accession>
<proteinExistence type="predicted"/>
<dbReference type="OrthoDB" id="2082036at2"/>